<keyword evidence="2" id="KW-0479">Metal-binding</keyword>
<dbReference type="Pfam" id="PF13613">
    <property type="entry name" value="HTH_Tnp_4"/>
    <property type="match status" value="1"/>
</dbReference>
<dbReference type="GO" id="GO:0008270">
    <property type="term" value="F:zinc ion binding"/>
    <property type="evidence" value="ECO:0007669"/>
    <property type="project" value="UniProtKB-KW"/>
</dbReference>
<accession>A0A9Q0DSP4</accession>
<feature type="region of interest" description="Disordered" evidence="7">
    <location>
        <begin position="117"/>
        <end position="168"/>
    </location>
</feature>
<keyword evidence="5 6" id="KW-0238">DNA-binding</keyword>
<dbReference type="PANTHER" id="PTHR23080:SF144">
    <property type="entry name" value="SPINDLE AND KINETOCHORE ASSOCIATED COMPLEX SUBUNIT 3"/>
    <property type="match status" value="1"/>
</dbReference>
<evidence type="ECO:0000256" key="3">
    <source>
        <dbReference type="ARBA" id="ARBA00022771"/>
    </source>
</evidence>
<evidence type="ECO:0000256" key="2">
    <source>
        <dbReference type="ARBA" id="ARBA00022723"/>
    </source>
</evidence>
<evidence type="ECO:0000313" key="10">
    <source>
        <dbReference type="Proteomes" id="UP001148018"/>
    </source>
</evidence>
<name>A0A9Q0DSP4_9TELE</name>
<protein>
    <recommendedName>
        <fullName evidence="8">THAP-type domain-containing protein</fullName>
    </recommendedName>
</protein>
<comment type="cofactor">
    <cofactor evidence="1">
        <name>a divalent metal cation</name>
        <dbReference type="ChEBI" id="CHEBI:60240"/>
    </cofactor>
</comment>
<dbReference type="Proteomes" id="UP001148018">
    <property type="component" value="Unassembled WGS sequence"/>
</dbReference>
<gene>
    <name evidence="9" type="ORF">NHX12_007587</name>
</gene>
<feature type="region of interest" description="Disordered" evidence="7">
    <location>
        <begin position="60"/>
        <end position="102"/>
    </location>
</feature>
<dbReference type="OrthoDB" id="7312725at2759"/>
<sequence>MTKPSQRTPFWENRRTPGTCLSFYRFPRDPERKRRWVDAVNRQGWQPNDGSRLCSTHFISGKQVKNPRSPDYVPSIFSPPAPDLREPEDMKEPDDSELQDKQHAKVEAANALLFLQGQGRDPIQTLTPEEDHLGHETPSVPPSATDDDDDDESDEEVVEDGNGNFVRGSKRGCVAVKEEQSSGSEEALGVLQKENQALRESLEKMSLSESSLRNDPEKVRFYTGLPNYYVLETVMWLLAPHMDDDDAMASSKASARLSKFQQLLLTLVRLRLDLRNQDLAYRFGVGIGTVTRAVRRAVDAMSSTLVPTAVFWPSRAELRKNLPSAVRAAHPDCAVIIDFFSVSLEQPASRGHAPARAQLGDGNTLKYLIGVAPQGVVTFVSRGVAGDVSDKVLAEECGFLCKLLPGDVVLASRDLDIGQSVAARGAMFKIAGGGTERESALSLLGHVERVIAMVRHRYAVLMGPVESCFASDRSTFDKVVQVACALNNLCISAAPLE</sequence>
<evidence type="ECO:0000256" key="5">
    <source>
        <dbReference type="ARBA" id="ARBA00023125"/>
    </source>
</evidence>
<dbReference type="Pfam" id="PF13359">
    <property type="entry name" value="DDE_Tnp_4"/>
    <property type="match status" value="1"/>
</dbReference>
<keyword evidence="3 6" id="KW-0863">Zinc-finger</keyword>
<dbReference type="InterPro" id="IPR027806">
    <property type="entry name" value="HARBI1_dom"/>
</dbReference>
<dbReference type="AlphaFoldDB" id="A0A9Q0DSP4"/>
<keyword evidence="10" id="KW-1185">Reference proteome</keyword>
<dbReference type="PANTHER" id="PTHR23080">
    <property type="entry name" value="THAP DOMAIN PROTEIN"/>
    <property type="match status" value="1"/>
</dbReference>
<evidence type="ECO:0000259" key="8">
    <source>
        <dbReference type="PROSITE" id="PS50950"/>
    </source>
</evidence>
<dbReference type="GO" id="GO:0003677">
    <property type="term" value="F:DNA binding"/>
    <property type="evidence" value="ECO:0007669"/>
    <property type="project" value="UniProtKB-UniRule"/>
</dbReference>
<dbReference type="InterPro" id="IPR006612">
    <property type="entry name" value="THAP_Znf"/>
</dbReference>
<feature type="domain" description="THAP-type" evidence="8">
    <location>
        <begin position="1"/>
        <end position="77"/>
    </location>
</feature>
<comment type="caution">
    <text evidence="9">The sequence shown here is derived from an EMBL/GenBank/DDBJ whole genome shotgun (WGS) entry which is preliminary data.</text>
</comment>
<evidence type="ECO:0000256" key="1">
    <source>
        <dbReference type="ARBA" id="ARBA00001968"/>
    </source>
</evidence>
<evidence type="ECO:0000313" key="9">
    <source>
        <dbReference type="EMBL" id="KAJ3592460.1"/>
    </source>
</evidence>
<dbReference type="PROSITE" id="PS50950">
    <property type="entry name" value="ZF_THAP"/>
    <property type="match status" value="1"/>
</dbReference>
<dbReference type="SUPFAM" id="SSF57716">
    <property type="entry name" value="Glucocorticoid receptor-like (DNA-binding domain)"/>
    <property type="match status" value="1"/>
</dbReference>
<dbReference type="SMART" id="SM00692">
    <property type="entry name" value="DM3"/>
    <property type="match status" value="1"/>
</dbReference>
<keyword evidence="4" id="KW-0862">Zinc</keyword>
<dbReference type="InterPro" id="IPR027805">
    <property type="entry name" value="Transposase_HTH_dom"/>
</dbReference>
<dbReference type="EMBL" id="JANIIK010000113">
    <property type="protein sequence ID" value="KAJ3592460.1"/>
    <property type="molecule type" value="Genomic_DNA"/>
</dbReference>
<reference evidence="9" key="1">
    <citation type="submission" date="2022-07" db="EMBL/GenBank/DDBJ databases">
        <title>Chromosome-level genome of Muraenolepis orangiensis.</title>
        <authorList>
            <person name="Kim J."/>
        </authorList>
    </citation>
    <scope>NUCLEOTIDE SEQUENCE</scope>
    <source>
        <strain evidence="9">KU_S4_2022</strain>
        <tissue evidence="9">Muscle</tissue>
    </source>
</reference>
<evidence type="ECO:0000256" key="4">
    <source>
        <dbReference type="ARBA" id="ARBA00022833"/>
    </source>
</evidence>
<evidence type="ECO:0000256" key="6">
    <source>
        <dbReference type="PROSITE-ProRule" id="PRU00309"/>
    </source>
</evidence>
<dbReference type="Pfam" id="PF05485">
    <property type="entry name" value="THAP"/>
    <property type="match status" value="1"/>
</dbReference>
<dbReference type="SMART" id="SM00980">
    <property type="entry name" value="THAP"/>
    <property type="match status" value="1"/>
</dbReference>
<organism evidence="9 10">
    <name type="scientific">Muraenolepis orangiensis</name>
    <name type="common">Patagonian moray cod</name>
    <dbReference type="NCBI Taxonomy" id="630683"/>
    <lineage>
        <taxon>Eukaryota</taxon>
        <taxon>Metazoa</taxon>
        <taxon>Chordata</taxon>
        <taxon>Craniata</taxon>
        <taxon>Vertebrata</taxon>
        <taxon>Euteleostomi</taxon>
        <taxon>Actinopterygii</taxon>
        <taxon>Neopterygii</taxon>
        <taxon>Teleostei</taxon>
        <taxon>Neoteleostei</taxon>
        <taxon>Acanthomorphata</taxon>
        <taxon>Zeiogadaria</taxon>
        <taxon>Gadariae</taxon>
        <taxon>Gadiformes</taxon>
        <taxon>Muraenolepidoidei</taxon>
        <taxon>Muraenolepididae</taxon>
        <taxon>Muraenolepis</taxon>
    </lineage>
</organism>
<evidence type="ECO:0000256" key="7">
    <source>
        <dbReference type="SAM" id="MobiDB-lite"/>
    </source>
</evidence>
<proteinExistence type="predicted"/>
<feature type="compositionally biased region" description="Acidic residues" evidence="7">
    <location>
        <begin position="145"/>
        <end position="159"/>
    </location>
</feature>